<dbReference type="InterPro" id="IPR039994">
    <property type="entry name" value="NO66-like"/>
</dbReference>
<gene>
    <name evidence="7" type="primary">ycfD</name>
    <name evidence="7" type="ORF">HME9302_00204</name>
</gene>
<dbReference type="GO" id="GO:0046872">
    <property type="term" value="F:metal ion binding"/>
    <property type="evidence" value="ECO:0007669"/>
    <property type="project" value="UniProtKB-KW"/>
</dbReference>
<evidence type="ECO:0000256" key="3">
    <source>
        <dbReference type="ARBA" id="ARBA00022964"/>
    </source>
</evidence>
<protein>
    <submittedName>
        <fullName evidence="7">50S ribosomal protein L16 3-hydroxylase</fullName>
        <ecNumber evidence="7">1.14.11.47</ecNumber>
    </submittedName>
</protein>
<dbReference type="Proteomes" id="UP000253727">
    <property type="component" value="Unassembled WGS sequence"/>
</dbReference>
<dbReference type="InterPro" id="IPR003347">
    <property type="entry name" value="JmjC_dom"/>
</dbReference>
<keyword evidence="7" id="KW-0687">Ribonucleoprotein</keyword>
<dbReference type="AlphaFoldDB" id="A0A369Q6V2"/>
<dbReference type="PANTHER" id="PTHR13096">
    <property type="entry name" value="MINA53 MYC INDUCED NUCLEAR ANTIGEN"/>
    <property type="match status" value="1"/>
</dbReference>
<evidence type="ECO:0000256" key="1">
    <source>
        <dbReference type="ARBA" id="ARBA00001954"/>
    </source>
</evidence>
<accession>A0A369Q6V2</accession>
<keyword evidence="2" id="KW-0479">Metal-binding</keyword>
<evidence type="ECO:0000259" key="6">
    <source>
        <dbReference type="PROSITE" id="PS51184"/>
    </source>
</evidence>
<evidence type="ECO:0000256" key="5">
    <source>
        <dbReference type="ARBA" id="ARBA00023004"/>
    </source>
</evidence>
<comment type="cofactor">
    <cofactor evidence="1">
        <name>Fe(2+)</name>
        <dbReference type="ChEBI" id="CHEBI:29033"/>
    </cofactor>
</comment>
<proteinExistence type="predicted"/>
<evidence type="ECO:0000256" key="4">
    <source>
        <dbReference type="ARBA" id="ARBA00023002"/>
    </source>
</evidence>
<dbReference type="EC" id="1.14.11.47" evidence="7"/>
<organism evidence="7 8">
    <name type="scientific">Alteripontixanthobacter maritimus</name>
    <dbReference type="NCBI Taxonomy" id="2161824"/>
    <lineage>
        <taxon>Bacteria</taxon>
        <taxon>Pseudomonadati</taxon>
        <taxon>Pseudomonadota</taxon>
        <taxon>Alphaproteobacteria</taxon>
        <taxon>Sphingomonadales</taxon>
        <taxon>Erythrobacteraceae</taxon>
        <taxon>Alteripontixanthobacter</taxon>
    </lineage>
</organism>
<dbReference type="Gene3D" id="3.40.366.30">
    <property type="entry name" value="50S ribosomal protein L16 arginine hydroxylase, Chain A, Domain 2"/>
    <property type="match status" value="1"/>
</dbReference>
<dbReference type="Pfam" id="PF20514">
    <property type="entry name" value="WHD_ROXA"/>
    <property type="match status" value="1"/>
</dbReference>
<dbReference type="GO" id="GO:0016706">
    <property type="term" value="F:2-oxoglutarate-dependent dioxygenase activity"/>
    <property type="evidence" value="ECO:0007669"/>
    <property type="project" value="TreeGrafter"/>
</dbReference>
<keyword evidence="3" id="KW-0223">Dioxygenase</keyword>
<dbReference type="GO" id="GO:0005840">
    <property type="term" value="C:ribosome"/>
    <property type="evidence" value="ECO:0007669"/>
    <property type="project" value="UniProtKB-KW"/>
</dbReference>
<dbReference type="Pfam" id="PF08007">
    <property type="entry name" value="JmjC_2"/>
    <property type="match status" value="1"/>
</dbReference>
<evidence type="ECO:0000313" key="8">
    <source>
        <dbReference type="Proteomes" id="UP000253727"/>
    </source>
</evidence>
<dbReference type="PANTHER" id="PTHR13096:SF8">
    <property type="entry name" value="RIBOSOMAL OXYGENASE 1"/>
    <property type="match status" value="1"/>
</dbReference>
<dbReference type="EMBL" id="QBKA01000002">
    <property type="protein sequence ID" value="RDC59027.1"/>
    <property type="molecule type" value="Genomic_DNA"/>
</dbReference>
<keyword evidence="7" id="KW-0689">Ribosomal protein</keyword>
<sequence>MRLHGLEPAQFLRENWQKKPLLLRGAWPDWQNPVAPDDLAGLACEETMESRLVVQQGDALSVEHGPFDPGRFDTLGRSDWTLLVQGVDRIDPDVAAMIEPFRFIPDWRIDDVMVSFAAECGGVGAHFDAYDVFLVQGLGRRRWRIGQVCDADTPLLPHNDLKLLADFQPVAEYVLEPGDMLYVPPGIAHEGTALAGDGGGADEGCMTYSIGFRAPSDIELLADYTDDIVAESLAETRYTDPDLRCAINPGEIGEDAIDQMHAMVLARLQDRESFTQWLGANLSSGRHGPPDSDPDAVFHPATALMRNPESRFAYIAAGPDNVTLFVDGEAYECSGPCAEFAKRLCAASHGQLDDELLANAADRDLIEALLVSGALIPADDME</sequence>
<evidence type="ECO:0000256" key="2">
    <source>
        <dbReference type="ARBA" id="ARBA00022723"/>
    </source>
</evidence>
<dbReference type="SUPFAM" id="SSF51197">
    <property type="entry name" value="Clavaminate synthase-like"/>
    <property type="match status" value="1"/>
</dbReference>
<feature type="domain" description="JmjC" evidence="6">
    <location>
        <begin position="93"/>
        <end position="229"/>
    </location>
</feature>
<dbReference type="PROSITE" id="PS51184">
    <property type="entry name" value="JMJC"/>
    <property type="match status" value="1"/>
</dbReference>
<reference evidence="7 8" key="1">
    <citation type="submission" date="2018-04" db="EMBL/GenBank/DDBJ databases">
        <title>Altererythrobacter sp. HME9302 genome sequencing and assembly.</title>
        <authorList>
            <person name="Kang H."/>
            <person name="Kim H."/>
            <person name="Joh K."/>
        </authorList>
    </citation>
    <scope>NUCLEOTIDE SEQUENCE [LARGE SCALE GENOMIC DNA]</scope>
    <source>
        <strain evidence="7 8">HME9302</strain>
    </source>
</reference>
<keyword evidence="8" id="KW-1185">Reference proteome</keyword>
<evidence type="ECO:0000313" key="7">
    <source>
        <dbReference type="EMBL" id="RDC59027.1"/>
    </source>
</evidence>
<keyword evidence="5" id="KW-0408">Iron</keyword>
<name>A0A369Q6V2_9SPHN</name>
<keyword evidence="4 7" id="KW-0560">Oxidoreductase</keyword>
<dbReference type="Gene3D" id="2.60.120.650">
    <property type="entry name" value="Cupin"/>
    <property type="match status" value="1"/>
</dbReference>
<dbReference type="OrthoDB" id="9764016at2"/>
<dbReference type="InterPro" id="IPR046799">
    <property type="entry name" value="ROXA-like_wH"/>
</dbReference>
<dbReference type="RefSeq" id="WP_115365453.1">
    <property type="nucleotide sequence ID" value="NZ_QBKA01000002.1"/>
</dbReference>
<comment type="caution">
    <text evidence="7">The sequence shown here is derived from an EMBL/GenBank/DDBJ whole genome shotgun (WGS) entry which is preliminary data.</text>
</comment>